<dbReference type="AlphaFoldDB" id="A0A2P6RNY3"/>
<protein>
    <submittedName>
        <fullName evidence="1">Uncharacterized protein</fullName>
    </submittedName>
</protein>
<evidence type="ECO:0000313" key="1">
    <source>
        <dbReference type="EMBL" id="PRQ48114.1"/>
    </source>
</evidence>
<dbReference type="Gramene" id="PRQ48114">
    <property type="protein sequence ID" value="PRQ48114"/>
    <property type="gene ID" value="RchiOBHm_Chr2g0107101"/>
</dbReference>
<comment type="caution">
    <text evidence="1">The sequence shown here is derived from an EMBL/GenBank/DDBJ whole genome shotgun (WGS) entry which is preliminary data.</text>
</comment>
<keyword evidence="2" id="KW-1185">Reference proteome</keyword>
<dbReference type="EMBL" id="PDCK01000040">
    <property type="protein sequence ID" value="PRQ48114.1"/>
    <property type="molecule type" value="Genomic_DNA"/>
</dbReference>
<dbReference type="Proteomes" id="UP000238479">
    <property type="component" value="Chromosome 2"/>
</dbReference>
<organism evidence="1 2">
    <name type="scientific">Rosa chinensis</name>
    <name type="common">China rose</name>
    <dbReference type="NCBI Taxonomy" id="74649"/>
    <lineage>
        <taxon>Eukaryota</taxon>
        <taxon>Viridiplantae</taxon>
        <taxon>Streptophyta</taxon>
        <taxon>Embryophyta</taxon>
        <taxon>Tracheophyta</taxon>
        <taxon>Spermatophyta</taxon>
        <taxon>Magnoliopsida</taxon>
        <taxon>eudicotyledons</taxon>
        <taxon>Gunneridae</taxon>
        <taxon>Pentapetalae</taxon>
        <taxon>rosids</taxon>
        <taxon>fabids</taxon>
        <taxon>Rosales</taxon>
        <taxon>Rosaceae</taxon>
        <taxon>Rosoideae</taxon>
        <taxon>Rosoideae incertae sedis</taxon>
        <taxon>Rosa</taxon>
    </lineage>
</organism>
<name>A0A2P6RNY3_ROSCH</name>
<sequence length="94" mass="11266">MWEASCVMCIAEIEGREWHLVQILSFGTWPFMNDVMFHHWKLQQPSTLRLLQFMNDHISLNAREVFSAILERPWLSSKGYWLFMNNPFCLKQTC</sequence>
<gene>
    <name evidence="1" type="ORF">RchiOBHm_Chr2g0107101</name>
</gene>
<proteinExistence type="predicted"/>
<evidence type="ECO:0000313" key="2">
    <source>
        <dbReference type="Proteomes" id="UP000238479"/>
    </source>
</evidence>
<reference evidence="1 2" key="1">
    <citation type="journal article" date="2018" name="Nat. Genet.">
        <title>The Rosa genome provides new insights in the design of modern roses.</title>
        <authorList>
            <person name="Bendahmane M."/>
        </authorList>
    </citation>
    <scope>NUCLEOTIDE SEQUENCE [LARGE SCALE GENOMIC DNA]</scope>
    <source>
        <strain evidence="2">cv. Old Blush</strain>
    </source>
</reference>
<accession>A0A2P6RNY3</accession>